<dbReference type="InterPro" id="IPR001278">
    <property type="entry name" value="Arg-tRNA-ligase"/>
</dbReference>
<comment type="catalytic activity">
    <reaction evidence="10 11">
        <text>tRNA(Arg) + L-arginine + ATP = L-arginyl-tRNA(Arg) + AMP + diphosphate</text>
        <dbReference type="Rhea" id="RHEA:20301"/>
        <dbReference type="Rhea" id="RHEA-COMP:9658"/>
        <dbReference type="Rhea" id="RHEA-COMP:9673"/>
        <dbReference type="ChEBI" id="CHEBI:30616"/>
        <dbReference type="ChEBI" id="CHEBI:32682"/>
        <dbReference type="ChEBI" id="CHEBI:33019"/>
        <dbReference type="ChEBI" id="CHEBI:78442"/>
        <dbReference type="ChEBI" id="CHEBI:78513"/>
        <dbReference type="ChEBI" id="CHEBI:456215"/>
        <dbReference type="EC" id="6.1.1.19"/>
    </reaction>
</comment>
<dbReference type="GO" id="GO:0006420">
    <property type="term" value="P:arginyl-tRNA aminoacylation"/>
    <property type="evidence" value="ECO:0007669"/>
    <property type="project" value="UniProtKB-UniRule"/>
</dbReference>
<evidence type="ECO:0000259" key="13">
    <source>
        <dbReference type="SMART" id="SM00836"/>
    </source>
</evidence>
<keyword evidence="4 11" id="KW-0963">Cytoplasm</keyword>
<evidence type="ECO:0000256" key="4">
    <source>
        <dbReference type="ARBA" id="ARBA00022490"/>
    </source>
</evidence>
<dbReference type="PANTHER" id="PTHR11956">
    <property type="entry name" value="ARGINYL-TRNA SYNTHETASE"/>
    <property type="match status" value="1"/>
</dbReference>
<dbReference type="PROSITE" id="PS00178">
    <property type="entry name" value="AA_TRNA_LIGASE_I"/>
    <property type="match status" value="1"/>
</dbReference>
<dbReference type="SUPFAM" id="SSF52374">
    <property type="entry name" value="Nucleotidylyl transferase"/>
    <property type="match status" value="1"/>
</dbReference>
<dbReference type="NCBIfam" id="TIGR00456">
    <property type="entry name" value="argS"/>
    <property type="match status" value="1"/>
</dbReference>
<evidence type="ECO:0000256" key="6">
    <source>
        <dbReference type="ARBA" id="ARBA00022741"/>
    </source>
</evidence>
<dbReference type="InterPro" id="IPR001412">
    <property type="entry name" value="aa-tRNA-synth_I_CS"/>
</dbReference>
<dbReference type="SMART" id="SM01016">
    <property type="entry name" value="Arg_tRNA_synt_N"/>
    <property type="match status" value="1"/>
</dbReference>
<evidence type="ECO:0000256" key="11">
    <source>
        <dbReference type="HAMAP-Rule" id="MF_00123"/>
    </source>
</evidence>
<dbReference type="RefSeq" id="WP_158359328.1">
    <property type="nucleotide sequence ID" value="NZ_CP034879.1"/>
</dbReference>
<dbReference type="PRINTS" id="PR01038">
    <property type="entry name" value="TRNASYNTHARG"/>
</dbReference>
<keyword evidence="9 11" id="KW-0030">Aminoacyl-tRNA synthetase</keyword>
<dbReference type="InterPro" id="IPR005148">
    <property type="entry name" value="Arg-tRNA-synth_N"/>
</dbReference>
<reference evidence="15 16" key="1">
    <citation type="submission" date="2018-12" db="EMBL/GenBank/DDBJ databases">
        <authorList>
            <person name="Chong R.A."/>
        </authorList>
    </citation>
    <scope>NUCLEOTIDE SEQUENCE [LARGE SCALE GENOMIC DNA]</scope>
    <source>
        <strain evidence="15 16">Bca</strain>
    </source>
</reference>
<evidence type="ECO:0000256" key="9">
    <source>
        <dbReference type="ARBA" id="ARBA00023146"/>
    </source>
</evidence>
<dbReference type="GO" id="GO:0005524">
    <property type="term" value="F:ATP binding"/>
    <property type="evidence" value="ECO:0007669"/>
    <property type="project" value="UniProtKB-UniRule"/>
</dbReference>
<dbReference type="EC" id="6.1.1.19" evidence="11"/>
<keyword evidence="6 11" id="KW-0547">Nucleotide-binding</keyword>
<accession>A0A4D6XX76</accession>
<feature type="domain" description="DALR anticodon binding" evidence="13">
    <location>
        <begin position="463"/>
        <end position="579"/>
    </location>
</feature>
<name>A0A4D6XX76_9GAMM</name>
<dbReference type="InterPro" id="IPR035684">
    <property type="entry name" value="ArgRS_core"/>
</dbReference>
<evidence type="ECO:0000313" key="16">
    <source>
        <dbReference type="Proteomes" id="UP000298594"/>
    </source>
</evidence>
<dbReference type="SUPFAM" id="SSF47323">
    <property type="entry name" value="Anticodon-binding domain of a subclass of class I aminoacyl-tRNA synthetases"/>
    <property type="match status" value="1"/>
</dbReference>
<evidence type="ECO:0000256" key="1">
    <source>
        <dbReference type="ARBA" id="ARBA00004496"/>
    </source>
</evidence>
<dbReference type="GO" id="GO:0005737">
    <property type="term" value="C:cytoplasm"/>
    <property type="evidence" value="ECO:0007669"/>
    <property type="project" value="UniProtKB-SubCell"/>
</dbReference>
<proteinExistence type="inferred from homology"/>
<organism evidence="15 16">
    <name type="scientific">Buchnera aphidicola</name>
    <name type="common">Brachycaudus cardui</name>
    <dbReference type="NCBI Taxonomy" id="557993"/>
    <lineage>
        <taxon>Bacteria</taxon>
        <taxon>Pseudomonadati</taxon>
        <taxon>Pseudomonadota</taxon>
        <taxon>Gammaproteobacteria</taxon>
        <taxon>Enterobacterales</taxon>
        <taxon>Erwiniaceae</taxon>
        <taxon>Buchnera</taxon>
    </lineage>
</organism>
<feature type="short sequence motif" description="'HIGH' region" evidence="11">
    <location>
        <begin position="122"/>
        <end position="132"/>
    </location>
</feature>
<dbReference type="SUPFAM" id="SSF55190">
    <property type="entry name" value="Arginyl-tRNA synthetase (ArgRS), N-terminal 'additional' domain"/>
    <property type="match status" value="1"/>
</dbReference>
<keyword evidence="5 11" id="KW-0436">Ligase</keyword>
<dbReference type="PANTHER" id="PTHR11956:SF5">
    <property type="entry name" value="ARGININE--TRNA LIGASE, CYTOPLASMIC"/>
    <property type="match status" value="1"/>
</dbReference>
<evidence type="ECO:0000256" key="3">
    <source>
        <dbReference type="ARBA" id="ARBA00011245"/>
    </source>
</evidence>
<dbReference type="Gene3D" id="3.30.1360.70">
    <property type="entry name" value="Arginyl tRNA synthetase N-terminal domain"/>
    <property type="match status" value="1"/>
</dbReference>
<dbReference type="Gene3D" id="1.10.730.10">
    <property type="entry name" value="Isoleucyl-tRNA Synthetase, Domain 1"/>
    <property type="match status" value="1"/>
</dbReference>
<dbReference type="EMBL" id="CP034879">
    <property type="protein sequence ID" value="QCI20389.1"/>
    <property type="molecule type" value="Genomic_DNA"/>
</dbReference>
<sequence>MHLKKVIKKDIENVLIKINPIKKYNPIIILNKKITMGHYQLNNLIKIATILDLEPYELSKIIIKNIKKKNIYKEITFSQPGFINIFINHDWLSIELENIFISSRLGINRIQPKNIVVDYSSPNIAKEMHIGHLRSTIIGDVIVRILYFLGHNVIRANHIGDWGTQFGMLIAYLEDIKSKIVFQDDSISLEKLEKFYCKAKKKYDSDQLFAEKSREYVVKLQNGDKYCHKIWKKLVSITMIENQKIYQRLNVTLKPDDTVGESFYNEMLPNIITDLKNKKIAIEKNGSTIVFLKEFKNRLGESMGVVIQKKDKGFLYSTTDIACLKYRYQKLHADRIIYYTDSRQHQHLIQAWIIAKKANYIPQNLLLEHHVFGMMLSKNKRPFKTRDGNTIKLSILLNEAIQRAVNLIKNKKPYLRKKKLIQLSEIIGISAVKYADLSKNRNTNYIFDWDKMLSFEGNTAPYIQYAYTRILSIIKKSSIPIIKLKEKVILKKESEINLAIKILEFEEIVLLIAKKGTPHIMCKYLYQLATYFSIFYESCSILFAKKIKICKSRLKLSLITAKTLKKGLNMLGIQIVTKM</sequence>
<evidence type="ECO:0000313" key="15">
    <source>
        <dbReference type="EMBL" id="QCI20389.1"/>
    </source>
</evidence>
<keyword evidence="8 11" id="KW-0648">Protein biosynthesis</keyword>
<dbReference type="InterPro" id="IPR008909">
    <property type="entry name" value="DALR_anticod-bd"/>
</dbReference>
<protein>
    <recommendedName>
        <fullName evidence="11">Arginine--tRNA ligase</fullName>
        <ecNumber evidence="11">6.1.1.19</ecNumber>
    </recommendedName>
    <alternativeName>
        <fullName evidence="11">Arginyl-tRNA synthetase</fullName>
        <shortName evidence="11">ArgRS</shortName>
    </alternativeName>
</protein>
<evidence type="ECO:0000256" key="8">
    <source>
        <dbReference type="ARBA" id="ARBA00022917"/>
    </source>
</evidence>
<dbReference type="OrthoDB" id="9803211at2"/>
<reference evidence="15 16" key="2">
    <citation type="submission" date="2019-05" db="EMBL/GenBank/DDBJ databases">
        <title>Genome evolution of the obligate endosymbiont Buchnera aphidicola.</title>
        <authorList>
            <person name="Moran N.A."/>
        </authorList>
    </citation>
    <scope>NUCLEOTIDE SEQUENCE [LARGE SCALE GENOMIC DNA]</scope>
    <source>
        <strain evidence="15 16">Bca</strain>
    </source>
</reference>
<feature type="domain" description="Arginyl tRNA synthetase N-terminal" evidence="14">
    <location>
        <begin position="5"/>
        <end position="87"/>
    </location>
</feature>
<dbReference type="GO" id="GO:0004814">
    <property type="term" value="F:arginine-tRNA ligase activity"/>
    <property type="evidence" value="ECO:0007669"/>
    <property type="project" value="UniProtKB-UniRule"/>
</dbReference>
<evidence type="ECO:0000256" key="2">
    <source>
        <dbReference type="ARBA" id="ARBA00005594"/>
    </source>
</evidence>
<dbReference type="Pfam" id="PF05746">
    <property type="entry name" value="DALR_1"/>
    <property type="match status" value="1"/>
</dbReference>
<dbReference type="Gene3D" id="3.40.50.620">
    <property type="entry name" value="HUPs"/>
    <property type="match status" value="1"/>
</dbReference>
<comment type="subunit">
    <text evidence="3 11">Monomer.</text>
</comment>
<dbReference type="Proteomes" id="UP000298594">
    <property type="component" value="Chromosome"/>
</dbReference>
<gene>
    <name evidence="11" type="primary">argS</name>
    <name evidence="15" type="ORF">D9V67_01240</name>
</gene>
<dbReference type="AlphaFoldDB" id="A0A4D6XX76"/>
<dbReference type="Pfam" id="PF00750">
    <property type="entry name" value="tRNA-synt_1d"/>
    <property type="match status" value="1"/>
</dbReference>
<dbReference type="InterPro" id="IPR014729">
    <property type="entry name" value="Rossmann-like_a/b/a_fold"/>
</dbReference>
<evidence type="ECO:0000256" key="12">
    <source>
        <dbReference type="RuleBase" id="RU363038"/>
    </source>
</evidence>
<evidence type="ECO:0000256" key="10">
    <source>
        <dbReference type="ARBA" id="ARBA00049339"/>
    </source>
</evidence>
<dbReference type="SMART" id="SM00836">
    <property type="entry name" value="DALR_1"/>
    <property type="match status" value="1"/>
</dbReference>
<dbReference type="FunFam" id="3.40.50.620:FF:000030">
    <property type="entry name" value="Arginine--tRNA ligase"/>
    <property type="match status" value="1"/>
</dbReference>
<dbReference type="Pfam" id="PF03485">
    <property type="entry name" value="Arg_tRNA_synt_N"/>
    <property type="match status" value="1"/>
</dbReference>
<keyword evidence="7 11" id="KW-0067">ATP-binding</keyword>
<comment type="subcellular location">
    <subcellularLocation>
        <location evidence="1 11">Cytoplasm</location>
    </subcellularLocation>
</comment>
<dbReference type="InterPro" id="IPR036695">
    <property type="entry name" value="Arg-tRNA-synth_N_sf"/>
</dbReference>
<evidence type="ECO:0000256" key="5">
    <source>
        <dbReference type="ARBA" id="ARBA00022598"/>
    </source>
</evidence>
<dbReference type="InterPro" id="IPR009080">
    <property type="entry name" value="tRNAsynth_Ia_anticodon-bd"/>
</dbReference>
<comment type="similarity">
    <text evidence="2 11 12">Belongs to the class-I aminoacyl-tRNA synthetase family.</text>
</comment>
<dbReference type="HAMAP" id="MF_00123">
    <property type="entry name" value="Arg_tRNA_synth"/>
    <property type="match status" value="1"/>
</dbReference>
<dbReference type="CDD" id="cd00671">
    <property type="entry name" value="ArgRS_core"/>
    <property type="match status" value="1"/>
</dbReference>
<evidence type="ECO:0000256" key="7">
    <source>
        <dbReference type="ARBA" id="ARBA00022840"/>
    </source>
</evidence>
<evidence type="ECO:0000259" key="14">
    <source>
        <dbReference type="SMART" id="SM01016"/>
    </source>
</evidence>